<evidence type="ECO:0000313" key="6">
    <source>
        <dbReference type="EMBL" id="CAG5907695.1"/>
    </source>
</evidence>
<evidence type="ECO:0000256" key="1">
    <source>
        <dbReference type="ARBA" id="ARBA00022723"/>
    </source>
</evidence>
<proteinExistence type="predicted"/>
<dbReference type="Pfam" id="PF01753">
    <property type="entry name" value="zf-MYND"/>
    <property type="match status" value="2"/>
</dbReference>
<feature type="domain" description="MYND-type" evidence="5">
    <location>
        <begin position="157"/>
        <end position="201"/>
    </location>
</feature>
<dbReference type="Proteomes" id="UP000677803">
    <property type="component" value="Unassembled WGS sequence"/>
</dbReference>
<dbReference type="PANTHER" id="PTHR46920:SF2">
    <property type="entry name" value="MSS51 MITOCHONDRIAL TRANSLATIONAL ACTIVATOR"/>
    <property type="match status" value="1"/>
</dbReference>
<dbReference type="Pfam" id="PF20179">
    <property type="entry name" value="MSS51_C"/>
    <property type="match status" value="2"/>
</dbReference>
<dbReference type="PROSITE" id="PS01360">
    <property type="entry name" value="ZF_MYND_1"/>
    <property type="match status" value="2"/>
</dbReference>
<evidence type="ECO:0000256" key="3">
    <source>
        <dbReference type="ARBA" id="ARBA00022833"/>
    </source>
</evidence>
<dbReference type="InterPro" id="IPR052839">
    <property type="entry name" value="Mito_gene_expr_regulator"/>
</dbReference>
<feature type="domain" description="MYND-type" evidence="5">
    <location>
        <begin position="507"/>
        <end position="551"/>
    </location>
</feature>
<sequence>MHLCLAFHSSLLRLPPLPHPPRSISHPLASPVTSDDSVWSSDQPSPTLSHRGRVFLTPAYLKYEKDECVETTGHTMASQIPALPQSYSPGTGSVFSDQSGFFALDSHVPGLSKVILNKLNMKDYGEYRAAVEGKHKRVSFRNYKEMFQRMEETFKFCTGCNKLPEHLAEGETLKRCVKCLNVYYCTKDCQKKDWPQHKKVCKMLRLKWSKSAAEVKSWDDWLSMQGDLAQHLDPILSHANMTTLWKSVCRPRPDDADLKQSLWRIQSEFLSRVLAVGKAIQHFGLDPIVKPLTIHLAGTSHNETSGARLTDYDELSLMFPGHQGIEIVMVGPEVVDGPIVRPPLRAFGPKQSVYISAYKGLYHQFWEELVEKEEAAKPDLVIGFHPGFHANPGLLEGWLPTLLLLRDYEIPSFFTMYSEMELRCSLQILLELEVHIRDSGPNPFTSQKPEQVQACPNTPPVYCNSHYICFQGLLPRESAEGPAKGKPMAFRSQKEMFEKMEESFKVCTHCDKRPAQLSNPQSLKRCSRCLNVYYCCKDCQKGDWPKHKKFCPSLRFAAIDRVVEWLVFKGDLPFPTDNWSKPRSEIKGWDDWLSMQGELTSRLEPVLHGANMKDLWVSAGRPRPEDDELKLSLWRVCSEFFSRPLTIAHGMRMFGLDPLSKPLTIHLVGAGHSETLGARLTDYDELSRMFPGHQGIEIVMVGPEVVDGPIVRPPLRAFGPKQNVYISAYKGLYHQFWEELVEKEEAAKPDLVVGFHPGFDASQGLDEGWLPTLLLLRDYEIPALFTALNETEMTYSLQILLELEMDMKGSGANPFGSLKPEVVGSSPNKPPVYCNSHYLCFQGLLETVEFEGPEEA</sequence>
<keyword evidence="2 4" id="KW-0863">Zinc-finger</keyword>
<dbReference type="InterPro" id="IPR046824">
    <property type="entry name" value="Mss51-like_C"/>
</dbReference>
<dbReference type="PANTHER" id="PTHR46920">
    <property type="match status" value="1"/>
</dbReference>
<accession>A0A8S4B0Q9</accession>
<keyword evidence="1" id="KW-0479">Metal-binding</keyword>
<evidence type="ECO:0000256" key="4">
    <source>
        <dbReference type="PROSITE-ProRule" id="PRU00134"/>
    </source>
</evidence>
<evidence type="ECO:0000259" key="5">
    <source>
        <dbReference type="PROSITE" id="PS50865"/>
    </source>
</evidence>
<dbReference type="AlphaFoldDB" id="A0A8S4B0Q9"/>
<dbReference type="EMBL" id="CAJRST010010001">
    <property type="protein sequence ID" value="CAG5907695.1"/>
    <property type="molecule type" value="Genomic_DNA"/>
</dbReference>
<name>A0A8S4B0Q9_9TELE</name>
<organism evidence="6 7">
    <name type="scientific">Menidia menidia</name>
    <name type="common">Atlantic silverside</name>
    <dbReference type="NCBI Taxonomy" id="238744"/>
    <lineage>
        <taxon>Eukaryota</taxon>
        <taxon>Metazoa</taxon>
        <taxon>Chordata</taxon>
        <taxon>Craniata</taxon>
        <taxon>Vertebrata</taxon>
        <taxon>Euteleostomi</taxon>
        <taxon>Actinopterygii</taxon>
        <taxon>Neopterygii</taxon>
        <taxon>Teleostei</taxon>
        <taxon>Neoteleostei</taxon>
        <taxon>Acanthomorphata</taxon>
        <taxon>Ovalentaria</taxon>
        <taxon>Atherinomorphae</taxon>
        <taxon>Atheriniformes</taxon>
        <taxon>Atherinopsidae</taxon>
        <taxon>Menidiinae</taxon>
        <taxon>Menidia</taxon>
    </lineage>
</organism>
<dbReference type="SUPFAM" id="SSF144232">
    <property type="entry name" value="HIT/MYND zinc finger-like"/>
    <property type="match status" value="2"/>
</dbReference>
<keyword evidence="3" id="KW-0862">Zinc</keyword>
<gene>
    <name evidence="6" type="ORF">MMEN_LOCUS9656</name>
</gene>
<dbReference type="Gene3D" id="6.10.140.2220">
    <property type="match status" value="2"/>
</dbReference>
<evidence type="ECO:0000256" key="2">
    <source>
        <dbReference type="ARBA" id="ARBA00022771"/>
    </source>
</evidence>
<dbReference type="PROSITE" id="PS50865">
    <property type="entry name" value="ZF_MYND_2"/>
    <property type="match status" value="2"/>
</dbReference>
<dbReference type="GO" id="GO:0008270">
    <property type="term" value="F:zinc ion binding"/>
    <property type="evidence" value="ECO:0007669"/>
    <property type="project" value="UniProtKB-KW"/>
</dbReference>
<protein>
    <submittedName>
        <fullName evidence="6">(Atlantic silverside) hypothetical protein</fullName>
    </submittedName>
</protein>
<keyword evidence="7" id="KW-1185">Reference proteome</keyword>
<evidence type="ECO:0000313" key="7">
    <source>
        <dbReference type="Proteomes" id="UP000677803"/>
    </source>
</evidence>
<dbReference type="InterPro" id="IPR002893">
    <property type="entry name" value="Znf_MYND"/>
</dbReference>
<reference evidence="6" key="1">
    <citation type="submission" date="2021-05" db="EMBL/GenBank/DDBJ databases">
        <authorList>
            <person name="Tigano A."/>
        </authorList>
    </citation>
    <scope>NUCLEOTIDE SEQUENCE</scope>
</reference>
<dbReference type="OrthoDB" id="5282002at2759"/>
<comment type="caution">
    <text evidence="6">The sequence shown here is derived from an EMBL/GenBank/DDBJ whole genome shotgun (WGS) entry which is preliminary data.</text>
</comment>